<keyword evidence="1" id="KW-0175">Coiled coil</keyword>
<evidence type="ECO:0000313" key="6">
    <source>
        <dbReference type="Proteomes" id="UP000183253"/>
    </source>
</evidence>
<evidence type="ECO:0000256" key="3">
    <source>
        <dbReference type="SAM" id="SignalP"/>
    </source>
</evidence>
<dbReference type="InterPro" id="IPR015943">
    <property type="entry name" value="WD40/YVTN_repeat-like_dom_sf"/>
</dbReference>
<dbReference type="InterPro" id="IPR016032">
    <property type="entry name" value="Sig_transdc_resp-reg_C-effctor"/>
</dbReference>
<dbReference type="STRING" id="1033731.SAMN05444145_103305"/>
<reference evidence="5 6" key="1">
    <citation type="submission" date="2016-10" db="EMBL/GenBank/DDBJ databases">
        <authorList>
            <person name="de Groot N.N."/>
        </authorList>
    </citation>
    <scope>NUCLEOTIDE SEQUENCE [LARGE SCALE GENOMIC DNA]</scope>
    <source>
        <strain evidence="5 6">DSM 25383</strain>
    </source>
</reference>
<keyword evidence="2" id="KW-0472">Membrane</keyword>
<accession>A0A1H4BBD2</accession>
<organism evidence="5 6">
    <name type="scientific">Alistipes timonensis JC136</name>
    <dbReference type="NCBI Taxonomy" id="1033731"/>
    <lineage>
        <taxon>Bacteria</taxon>
        <taxon>Pseudomonadati</taxon>
        <taxon>Bacteroidota</taxon>
        <taxon>Bacteroidia</taxon>
        <taxon>Bacteroidales</taxon>
        <taxon>Rikenellaceae</taxon>
        <taxon>Alistipes</taxon>
    </lineage>
</organism>
<evidence type="ECO:0000259" key="4">
    <source>
        <dbReference type="SMART" id="SM00421"/>
    </source>
</evidence>
<dbReference type="SMART" id="SM00421">
    <property type="entry name" value="HTH_LUXR"/>
    <property type="match status" value="1"/>
</dbReference>
<gene>
    <name evidence="5" type="ORF">SAMN05444145_103305</name>
</gene>
<protein>
    <recommendedName>
        <fullName evidence="4">HTH luxR-type domain-containing protein</fullName>
    </recommendedName>
</protein>
<proteinExistence type="predicted"/>
<evidence type="ECO:0000313" key="5">
    <source>
        <dbReference type="EMBL" id="SEA45417.1"/>
    </source>
</evidence>
<dbReference type="Proteomes" id="UP000183253">
    <property type="component" value="Unassembled WGS sequence"/>
</dbReference>
<feature type="chain" id="PRO_5010165497" description="HTH luxR-type domain-containing protein" evidence="3">
    <location>
        <begin position="22"/>
        <end position="945"/>
    </location>
</feature>
<dbReference type="EMBL" id="FNRI01000003">
    <property type="protein sequence ID" value="SEA45417.1"/>
    <property type="molecule type" value="Genomic_DNA"/>
</dbReference>
<evidence type="ECO:0000256" key="1">
    <source>
        <dbReference type="SAM" id="Coils"/>
    </source>
</evidence>
<dbReference type="RefSeq" id="WP_143029364.1">
    <property type="nucleotide sequence ID" value="NZ_CAEG01000010.1"/>
</dbReference>
<dbReference type="GO" id="GO:0006355">
    <property type="term" value="P:regulation of DNA-templated transcription"/>
    <property type="evidence" value="ECO:0007669"/>
    <property type="project" value="InterPro"/>
</dbReference>
<name>A0A1H4BBD2_9BACT</name>
<dbReference type="InterPro" id="IPR000792">
    <property type="entry name" value="Tscrpt_reg_LuxR_C"/>
</dbReference>
<dbReference type="OrthoDB" id="1090267at2"/>
<feature type="transmembrane region" description="Helical" evidence="2">
    <location>
        <begin position="730"/>
        <end position="751"/>
    </location>
</feature>
<dbReference type="Gene3D" id="1.10.10.10">
    <property type="entry name" value="Winged helix-like DNA-binding domain superfamily/Winged helix DNA-binding domain"/>
    <property type="match status" value="1"/>
</dbReference>
<dbReference type="AlphaFoldDB" id="A0A1H4BBD2"/>
<dbReference type="InterPro" id="IPR036388">
    <property type="entry name" value="WH-like_DNA-bd_sf"/>
</dbReference>
<keyword evidence="2" id="KW-0812">Transmembrane</keyword>
<sequence length="945" mass="106666">MVRPTFTPLRLLLLAVLAVLAEDTAGAIRCGLRHVERFAQNTEPVAHTQVWDITADGGDGCRIFFATNDGLCVYDGIRWSNYRPEGNSVLRALRYDAETGRLYTAGVNEFGYWVRDDYGRLAYTSLYRNPEFRSRSNDFWRIALETHSGRVYFQCREKICIYDLLSGSIRELQPQDAFRYMYEVGGHIYFQDGATLCRLGDDLSREAVCNVPSRIINLVPGRNGELLAAVEHAGMFSIDNEGRVAPLNAATNALLADAKIMCCRRYNNELLLVGTTRQGLFLINNDGSADHSIPYGRQLDNSTILSAAADERGNIWLGLDSGVASIDNSTKDYYFTDTRLGQVHGVLGLDDGRMLVGSNKGLFLLDNGGSLSLIPGSTGSVWELDKIDGLIYVLHDLGLFRLTEGLQLTPVVTGSGVYSLRRCRNDRRFYIMSTYSGISLLRYTDEGLQPISRIADYSGFTRNIRIDEKDRIWVTVLGVGFVRLTLSEDKCRVIEARNYDLAAGQDKDVFSTRIDQELILCCDDQAYRIDYVTDSLVRAPGAEQILGLCGRGGVKSIVQQDNRFWYVAADGTGYVERTGNSLSRCAGILEQATKERISSEFRAIGTAEAIGFRNGIGFSYGGSAPMLPIEIGMVAAQGPNKTCYHRLGDPVFEIPASMNTLRIWPIRLPPGRQIEYRIASLAPDWQIVRIDEYLQVPALPHGRHLVELRAPGAADPSDIRQVEVWVRPPWYISWPMILLYVLVVALLLAGVRSYYIRKNRLAQEEVLRREKERRKKELEQLERENLLKEKRISELEREKLKIDLRNKDKRLANITMNSIRRNNMLNELKSEVSELMTVEGPGRIKAIVGRIIRQINTQLKDDSDWQLSENYFNTIYDGLLDRLRANYPSLSQTDLRLCVYIKLNLSTKETAELMNISPRSVEMARYRLRKKLGLGSNDNIGSILR</sequence>
<keyword evidence="3" id="KW-0732">Signal</keyword>
<feature type="signal peptide" evidence="3">
    <location>
        <begin position="1"/>
        <end position="21"/>
    </location>
</feature>
<dbReference type="Gene3D" id="2.130.10.10">
    <property type="entry name" value="YVTN repeat-like/Quinoprotein amine dehydrogenase"/>
    <property type="match status" value="1"/>
</dbReference>
<feature type="coiled-coil region" evidence="1">
    <location>
        <begin position="761"/>
        <end position="803"/>
    </location>
</feature>
<dbReference type="SUPFAM" id="SSF63829">
    <property type="entry name" value="Calcium-dependent phosphotriesterase"/>
    <property type="match status" value="1"/>
</dbReference>
<feature type="domain" description="HTH luxR-type" evidence="4">
    <location>
        <begin position="887"/>
        <end position="944"/>
    </location>
</feature>
<dbReference type="SUPFAM" id="SSF46894">
    <property type="entry name" value="C-terminal effector domain of the bipartite response regulators"/>
    <property type="match status" value="1"/>
</dbReference>
<keyword evidence="2" id="KW-1133">Transmembrane helix</keyword>
<dbReference type="GO" id="GO:0003677">
    <property type="term" value="F:DNA binding"/>
    <property type="evidence" value="ECO:0007669"/>
    <property type="project" value="InterPro"/>
</dbReference>
<evidence type="ECO:0000256" key="2">
    <source>
        <dbReference type="SAM" id="Phobius"/>
    </source>
</evidence>
<keyword evidence="6" id="KW-1185">Reference proteome</keyword>